<keyword evidence="2" id="KW-1185">Reference proteome</keyword>
<comment type="caution">
    <text evidence="1">The sequence shown here is derived from an EMBL/GenBank/DDBJ whole genome shotgun (WGS) entry which is preliminary data.</text>
</comment>
<dbReference type="EMBL" id="MJEQ01037185">
    <property type="protein sequence ID" value="OIT04418.1"/>
    <property type="molecule type" value="Genomic_DNA"/>
</dbReference>
<dbReference type="AlphaFoldDB" id="A0A1J6II90"/>
<evidence type="ECO:0000313" key="1">
    <source>
        <dbReference type="EMBL" id="OIT04418.1"/>
    </source>
</evidence>
<gene>
    <name evidence="1" type="ORF">A4A49_65262</name>
</gene>
<dbReference type="Gramene" id="OIT04418">
    <property type="protein sequence ID" value="OIT04418"/>
    <property type="gene ID" value="A4A49_65262"/>
</dbReference>
<reference evidence="1" key="1">
    <citation type="submission" date="2016-11" db="EMBL/GenBank/DDBJ databases">
        <title>The genome of Nicotiana attenuata.</title>
        <authorList>
            <person name="Xu S."/>
            <person name="Brockmoeller T."/>
            <person name="Gaquerel E."/>
            <person name="Navarro A."/>
            <person name="Kuhl H."/>
            <person name="Gase K."/>
            <person name="Ling Z."/>
            <person name="Zhou W."/>
            <person name="Kreitzer C."/>
            <person name="Stanke M."/>
            <person name="Tang H."/>
            <person name="Lyons E."/>
            <person name="Pandey P."/>
            <person name="Pandey S.P."/>
            <person name="Timmermann B."/>
            <person name="Baldwin I.T."/>
        </authorList>
    </citation>
    <scope>NUCLEOTIDE SEQUENCE [LARGE SCALE GENOMIC DNA]</scope>
    <source>
        <strain evidence="1">UT</strain>
    </source>
</reference>
<accession>A0A1J6II90</accession>
<proteinExistence type="predicted"/>
<evidence type="ECO:0000313" key="2">
    <source>
        <dbReference type="Proteomes" id="UP000187609"/>
    </source>
</evidence>
<sequence length="103" mass="12125">MKMGSLDSSSIPVWREPPAPFSFFYLCFLSEKNPLPKCLLHSTKHLIKMEAFMFLYEVEYSSSSEKKKKKITCVFIYFIKFKKLNKGIKLLALWLYLSLQLLC</sequence>
<name>A0A1J6II90_NICAT</name>
<dbReference type="Proteomes" id="UP000187609">
    <property type="component" value="Unassembled WGS sequence"/>
</dbReference>
<organism evidence="1 2">
    <name type="scientific">Nicotiana attenuata</name>
    <name type="common">Coyote tobacco</name>
    <dbReference type="NCBI Taxonomy" id="49451"/>
    <lineage>
        <taxon>Eukaryota</taxon>
        <taxon>Viridiplantae</taxon>
        <taxon>Streptophyta</taxon>
        <taxon>Embryophyta</taxon>
        <taxon>Tracheophyta</taxon>
        <taxon>Spermatophyta</taxon>
        <taxon>Magnoliopsida</taxon>
        <taxon>eudicotyledons</taxon>
        <taxon>Gunneridae</taxon>
        <taxon>Pentapetalae</taxon>
        <taxon>asterids</taxon>
        <taxon>lamiids</taxon>
        <taxon>Solanales</taxon>
        <taxon>Solanaceae</taxon>
        <taxon>Nicotianoideae</taxon>
        <taxon>Nicotianeae</taxon>
        <taxon>Nicotiana</taxon>
    </lineage>
</organism>
<protein>
    <submittedName>
        <fullName evidence="1">Uncharacterized protein</fullName>
    </submittedName>
</protein>